<dbReference type="HOGENOM" id="CLU_992311_0_0_1"/>
<evidence type="ECO:0000313" key="3">
    <source>
        <dbReference type="Proteomes" id="UP000053989"/>
    </source>
</evidence>
<evidence type="ECO:0000313" key="2">
    <source>
        <dbReference type="EMBL" id="KIM62974.1"/>
    </source>
</evidence>
<feature type="signal peptide" evidence="1">
    <location>
        <begin position="1"/>
        <end position="20"/>
    </location>
</feature>
<dbReference type="AlphaFoldDB" id="A0A0C3E3C4"/>
<feature type="non-terminal residue" evidence="2">
    <location>
        <position position="281"/>
    </location>
</feature>
<name>A0A0C3E3C4_9AGAM</name>
<sequence length="281" mass="30833">MTTMLLALFSVVFFPILVSCAGLLKPATRSLVQTIIDLIHLCETLSTLLLLLEMDILFAKNDTRHLFKRILLLTFRNVVSRMVPEGQLQSVKMLSESSQAQLQSTSDARCEEMVPVPLLLVSIKLELSSYLQIHDSKASDEYMSDADSIEGSLCPSPSDVTIRPTTFYTTLDSEALPLSEINVAMIDDDTVSPVLKGRKFRRSLRRVWRLRETTVADVVASRLSVAATISSGSNSSTETLMSTSIQTELRSASRGSADGASIACDSSRVLKGICLTRGHKE</sequence>
<dbReference type="EMBL" id="KN822038">
    <property type="protein sequence ID" value="KIM62974.1"/>
    <property type="molecule type" value="Genomic_DNA"/>
</dbReference>
<gene>
    <name evidence="2" type="ORF">SCLCIDRAFT_1214506</name>
</gene>
<reference evidence="3" key="2">
    <citation type="submission" date="2015-01" db="EMBL/GenBank/DDBJ databases">
        <title>Evolutionary Origins and Diversification of the Mycorrhizal Mutualists.</title>
        <authorList>
            <consortium name="DOE Joint Genome Institute"/>
            <consortium name="Mycorrhizal Genomics Consortium"/>
            <person name="Kohler A."/>
            <person name="Kuo A."/>
            <person name="Nagy L.G."/>
            <person name="Floudas D."/>
            <person name="Copeland A."/>
            <person name="Barry K.W."/>
            <person name="Cichocki N."/>
            <person name="Veneault-Fourrey C."/>
            <person name="LaButti K."/>
            <person name="Lindquist E.A."/>
            <person name="Lipzen A."/>
            <person name="Lundell T."/>
            <person name="Morin E."/>
            <person name="Murat C."/>
            <person name="Riley R."/>
            <person name="Ohm R."/>
            <person name="Sun H."/>
            <person name="Tunlid A."/>
            <person name="Henrissat B."/>
            <person name="Grigoriev I.V."/>
            <person name="Hibbett D.S."/>
            <person name="Martin F."/>
        </authorList>
    </citation>
    <scope>NUCLEOTIDE SEQUENCE [LARGE SCALE GENOMIC DNA]</scope>
    <source>
        <strain evidence="3">Foug A</strain>
    </source>
</reference>
<protein>
    <submittedName>
        <fullName evidence="2">Uncharacterized protein</fullName>
    </submittedName>
</protein>
<accession>A0A0C3E3C4</accession>
<dbReference type="InParanoid" id="A0A0C3E3C4"/>
<dbReference type="Proteomes" id="UP000053989">
    <property type="component" value="Unassembled WGS sequence"/>
</dbReference>
<feature type="chain" id="PRO_5002176953" evidence="1">
    <location>
        <begin position="21"/>
        <end position="281"/>
    </location>
</feature>
<keyword evidence="3" id="KW-1185">Reference proteome</keyword>
<keyword evidence="1" id="KW-0732">Signal</keyword>
<proteinExistence type="predicted"/>
<reference evidence="2 3" key="1">
    <citation type="submission" date="2014-04" db="EMBL/GenBank/DDBJ databases">
        <authorList>
            <consortium name="DOE Joint Genome Institute"/>
            <person name="Kuo A."/>
            <person name="Kohler A."/>
            <person name="Nagy L.G."/>
            <person name="Floudas D."/>
            <person name="Copeland A."/>
            <person name="Barry K.W."/>
            <person name="Cichocki N."/>
            <person name="Veneault-Fourrey C."/>
            <person name="LaButti K."/>
            <person name="Lindquist E.A."/>
            <person name="Lipzen A."/>
            <person name="Lundell T."/>
            <person name="Morin E."/>
            <person name="Murat C."/>
            <person name="Sun H."/>
            <person name="Tunlid A."/>
            <person name="Henrissat B."/>
            <person name="Grigoriev I.V."/>
            <person name="Hibbett D.S."/>
            <person name="Martin F."/>
            <person name="Nordberg H.P."/>
            <person name="Cantor M.N."/>
            <person name="Hua S.X."/>
        </authorList>
    </citation>
    <scope>NUCLEOTIDE SEQUENCE [LARGE SCALE GENOMIC DNA]</scope>
    <source>
        <strain evidence="2 3">Foug A</strain>
    </source>
</reference>
<organism evidence="2 3">
    <name type="scientific">Scleroderma citrinum Foug A</name>
    <dbReference type="NCBI Taxonomy" id="1036808"/>
    <lineage>
        <taxon>Eukaryota</taxon>
        <taxon>Fungi</taxon>
        <taxon>Dikarya</taxon>
        <taxon>Basidiomycota</taxon>
        <taxon>Agaricomycotina</taxon>
        <taxon>Agaricomycetes</taxon>
        <taxon>Agaricomycetidae</taxon>
        <taxon>Boletales</taxon>
        <taxon>Sclerodermatineae</taxon>
        <taxon>Sclerodermataceae</taxon>
        <taxon>Scleroderma</taxon>
    </lineage>
</organism>
<evidence type="ECO:0000256" key="1">
    <source>
        <dbReference type="SAM" id="SignalP"/>
    </source>
</evidence>